<keyword evidence="3" id="KW-1185">Reference proteome</keyword>
<gene>
    <name evidence="2" type="ORF">GCM10007420_07350</name>
</gene>
<feature type="chain" id="PRO_5046613907" description="Lipoprotein" evidence="1">
    <location>
        <begin position="27"/>
        <end position="281"/>
    </location>
</feature>
<protein>
    <recommendedName>
        <fullName evidence="4">Lipoprotein</fullName>
    </recommendedName>
</protein>
<evidence type="ECO:0000313" key="2">
    <source>
        <dbReference type="EMBL" id="GGG94367.1"/>
    </source>
</evidence>
<reference evidence="3" key="1">
    <citation type="journal article" date="2019" name="Int. J. Syst. Evol. Microbiol.">
        <title>The Global Catalogue of Microorganisms (GCM) 10K type strain sequencing project: providing services to taxonomists for standard genome sequencing and annotation.</title>
        <authorList>
            <consortium name="The Broad Institute Genomics Platform"/>
            <consortium name="The Broad Institute Genome Sequencing Center for Infectious Disease"/>
            <person name="Wu L."/>
            <person name="Ma J."/>
        </authorList>
    </citation>
    <scope>NUCLEOTIDE SEQUENCE [LARGE SCALE GENOMIC DNA]</scope>
    <source>
        <strain evidence="3">CGMCC 1.12766</strain>
    </source>
</reference>
<feature type="signal peptide" evidence="1">
    <location>
        <begin position="1"/>
        <end position="26"/>
    </location>
</feature>
<proteinExistence type="predicted"/>
<evidence type="ECO:0000256" key="1">
    <source>
        <dbReference type="SAM" id="SignalP"/>
    </source>
</evidence>
<dbReference type="Proteomes" id="UP000648722">
    <property type="component" value="Unassembled WGS sequence"/>
</dbReference>
<evidence type="ECO:0000313" key="3">
    <source>
        <dbReference type="Proteomes" id="UP000648722"/>
    </source>
</evidence>
<sequence>MVSGIKGSVRAIAGLTVLVTGACASAAVEDDVQVTTARVPVAECSAVTESGAPVVFFAIDTTTAPWEPAPRVAVAAGADIPINIGQNYAPHGMRRIPRECIEWRIEPERHASFSEGGERLTIAGDLPLGSVVELTAVIAQEGEPTRAGTLRISIVDDVSRQLIGTWSFEDVRGCDRMSLDPPREIRFEPENSARVAWTVFEQYWDYWGRYAWDPQTGAFSLEPTGGNRLPPDISATGRLVLEDERQLAISGFHFGTREPETPSFMVSAEEAGCTLVFRRQR</sequence>
<accession>A0ABQ1XIB5</accession>
<name>A0ABQ1XIB5_9PROT</name>
<comment type="caution">
    <text evidence="2">The sequence shown here is derived from an EMBL/GenBank/DDBJ whole genome shotgun (WGS) entry which is preliminary data.</text>
</comment>
<dbReference type="PROSITE" id="PS51257">
    <property type="entry name" value="PROKAR_LIPOPROTEIN"/>
    <property type="match status" value="1"/>
</dbReference>
<evidence type="ECO:0008006" key="4">
    <source>
        <dbReference type="Google" id="ProtNLM"/>
    </source>
</evidence>
<organism evidence="2 3">
    <name type="scientific">Glycocaulis albus</name>
    <dbReference type="NCBI Taxonomy" id="1382801"/>
    <lineage>
        <taxon>Bacteria</taxon>
        <taxon>Pseudomonadati</taxon>
        <taxon>Pseudomonadota</taxon>
        <taxon>Alphaproteobacteria</taxon>
        <taxon>Maricaulales</taxon>
        <taxon>Maricaulaceae</taxon>
        <taxon>Glycocaulis</taxon>
    </lineage>
</organism>
<dbReference type="EMBL" id="BMFS01000002">
    <property type="protein sequence ID" value="GGG94367.1"/>
    <property type="molecule type" value="Genomic_DNA"/>
</dbReference>
<dbReference type="RefSeq" id="WP_188451196.1">
    <property type="nucleotide sequence ID" value="NZ_BMFS01000002.1"/>
</dbReference>
<keyword evidence="1" id="KW-0732">Signal</keyword>